<name>A0A0F9JAR9_9ZZZZ</name>
<evidence type="ECO:0000313" key="1">
    <source>
        <dbReference type="EMBL" id="KKM54855.1"/>
    </source>
</evidence>
<reference evidence="1" key="1">
    <citation type="journal article" date="2015" name="Nature">
        <title>Complex archaea that bridge the gap between prokaryotes and eukaryotes.</title>
        <authorList>
            <person name="Spang A."/>
            <person name="Saw J.H."/>
            <person name="Jorgensen S.L."/>
            <person name="Zaremba-Niedzwiedzka K."/>
            <person name="Martijn J."/>
            <person name="Lind A.E."/>
            <person name="van Eijk R."/>
            <person name="Schleper C."/>
            <person name="Guy L."/>
            <person name="Ettema T.J."/>
        </authorList>
    </citation>
    <scope>NUCLEOTIDE SEQUENCE</scope>
</reference>
<comment type="caution">
    <text evidence="1">The sequence shown here is derived from an EMBL/GenBank/DDBJ whole genome shotgun (WGS) entry which is preliminary data.</text>
</comment>
<sequence>MIYHIPRGTTIHRTQSASSNAVMEVIVTDKEVYYTDKDLVRVEYNPMSKWHPGWNSQMIIEQPVYIFLLPISAKPWWSFRVYEDAIHRIHFIGMNTEGAQSEKELLQDLKFGKIDPFKTTPESQATDSTATAEEKIIGRPLTEDERGKLQDQWIDEAEEVKVSFDAVKDADYILEMKKKIACATGIPQRFMSNPGGSNWAKDAWLRPLLRPMFPKLPKDLPPEQPKPDDPAEAITWAIDLEIMGELINGLWGLKEPDTAAVFYMDYKYSKGK</sequence>
<dbReference type="EMBL" id="LAZR01011897">
    <property type="protein sequence ID" value="KKM54855.1"/>
    <property type="molecule type" value="Genomic_DNA"/>
</dbReference>
<protein>
    <submittedName>
        <fullName evidence="1">Uncharacterized protein</fullName>
    </submittedName>
</protein>
<accession>A0A0F9JAR9</accession>
<proteinExistence type="predicted"/>
<organism evidence="1">
    <name type="scientific">marine sediment metagenome</name>
    <dbReference type="NCBI Taxonomy" id="412755"/>
    <lineage>
        <taxon>unclassified sequences</taxon>
        <taxon>metagenomes</taxon>
        <taxon>ecological metagenomes</taxon>
    </lineage>
</organism>
<dbReference type="AlphaFoldDB" id="A0A0F9JAR9"/>
<gene>
    <name evidence="1" type="ORF">LCGC14_1553090</name>
</gene>